<evidence type="ECO:0000313" key="2">
    <source>
        <dbReference type="Proteomes" id="UP000654471"/>
    </source>
</evidence>
<comment type="caution">
    <text evidence="1">The sequence shown here is derived from an EMBL/GenBank/DDBJ whole genome shotgun (WGS) entry which is preliminary data.</text>
</comment>
<evidence type="ECO:0000313" key="1">
    <source>
        <dbReference type="EMBL" id="GGU94418.1"/>
    </source>
</evidence>
<protein>
    <submittedName>
        <fullName evidence="1">Uncharacterized protein</fullName>
    </submittedName>
</protein>
<dbReference type="Proteomes" id="UP000654471">
    <property type="component" value="Unassembled WGS sequence"/>
</dbReference>
<keyword evidence="2" id="KW-1185">Reference proteome</keyword>
<accession>A0ABQ2VLN2</accession>
<proteinExistence type="predicted"/>
<dbReference type="EMBL" id="BMRP01000045">
    <property type="protein sequence ID" value="GGU94418.1"/>
    <property type="molecule type" value="Genomic_DNA"/>
</dbReference>
<gene>
    <name evidence="1" type="ORF">GCM10010211_71990</name>
</gene>
<reference evidence="2" key="1">
    <citation type="journal article" date="2019" name="Int. J. Syst. Evol. Microbiol.">
        <title>The Global Catalogue of Microorganisms (GCM) 10K type strain sequencing project: providing services to taxonomists for standard genome sequencing and annotation.</title>
        <authorList>
            <consortium name="The Broad Institute Genomics Platform"/>
            <consortium name="The Broad Institute Genome Sequencing Center for Infectious Disease"/>
            <person name="Wu L."/>
            <person name="Ma J."/>
        </authorList>
    </citation>
    <scope>NUCLEOTIDE SEQUENCE [LARGE SCALE GENOMIC DNA]</scope>
    <source>
        <strain evidence="2">JCM 3399</strain>
    </source>
</reference>
<sequence length="97" mass="10390">MSTARGRDHTFTDSEPACLTCVSTLWSVDPVLLRIPSGVPVIVLAQLGVQVAVITGELSRGFPFIRSPAGRSGTHLWSDPSAAHEFVLWPLDTMTTG</sequence>
<organism evidence="1 2">
    <name type="scientific">Streptomyces albospinus</name>
    <dbReference type="NCBI Taxonomy" id="285515"/>
    <lineage>
        <taxon>Bacteria</taxon>
        <taxon>Bacillati</taxon>
        <taxon>Actinomycetota</taxon>
        <taxon>Actinomycetes</taxon>
        <taxon>Kitasatosporales</taxon>
        <taxon>Streptomycetaceae</taxon>
        <taxon>Streptomyces</taxon>
    </lineage>
</organism>
<name>A0ABQ2VLN2_9ACTN</name>